<dbReference type="SUPFAM" id="SSF48498">
    <property type="entry name" value="Tetracyclin repressor-like, C-terminal domain"/>
    <property type="match status" value="1"/>
</dbReference>
<keyword evidence="1" id="KW-0805">Transcription regulation</keyword>
<dbReference type="AlphaFoldDB" id="A0A6G9AD58"/>
<dbReference type="InterPro" id="IPR001647">
    <property type="entry name" value="HTH_TetR"/>
</dbReference>
<dbReference type="InterPro" id="IPR036271">
    <property type="entry name" value="Tet_transcr_reg_TetR-rel_C_sf"/>
</dbReference>
<proteinExistence type="predicted"/>
<dbReference type="GO" id="GO:0000976">
    <property type="term" value="F:transcription cis-regulatory region binding"/>
    <property type="evidence" value="ECO:0007669"/>
    <property type="project" value="TreeGrafter"/>
</dbReference>
<name>A0A6G9AD58_9BRAD</name>
<reference evidence="6 7" key="1">
    <citation type="journal article" date="2020" name="Int. J. Syst. Evol. Microbiol.">
        <title>Description and complete genome sequences of Bradyrhizobium symbiodeficiens sp. nov., a non-symbiotic bacterium associated with legumes native to Canada.</title>
        <authorList>
            <person name="Bromfield E.S.P."/>
            <person name="Cloutier S."/>
            <person name="Nguyen H.D.T."/>
        </authorList>
    </citation>
    <scope>NUCLEOTIDE SEQUENCE [LARGE SCALE GENOMIC DNA]</scope>
    <source>
        <strain evidence="6 7">101S1MB</strain>
    </source>
</reference>
<dbReference type="SUPFAM" id="SSF46689">
    <property type="entry name" value="Homeodomain-like"/>
    <property type="match status" value="1"/>
</dbReference>
<dbReference type="Proteomes" id="UP000500895">
    <property type="component" value="Chromosome"/>
</dbReference>
<keyword evidence="3" id="KW-0804">Transcription</keyword>
<dbReference type="PANTHER" id="PTHR30055">
    <property type="entry name" value="HTH-TYPE TRANSCRIPTIONAL REGULATOR RUTR"/>
    <property type="match status" value="1"/>
</dbReference>
<evidence type="ECO:0000313" key="6">
    <source>
        <dbReference type="EMBL" id="QIP10225.1"/>
    </source>
</evidence>
<feature type="DNA-binding region" description="H-T-H motif" evidence="4">
    <location>
        <begin position="36"/>
        <end position="55"/>
    </location>
</feature>
<protein>
    <submittedName>
        <fullName evidence="6">TetR/AcrR family transcriptional regulator</fullName>
    </submittedName>
</protein>
<dbReference type="EMBL" id="CP050066">
    <property type="protein sequence ID" value="QIP10225.1"/>
    <property type="molecule type" value="Genomic_DNA"/>
</dbReference>
<keyword evidence="2 4" id="KW-0238">DNA-binding</keyword>
<dbReference type="InterPro" id="IPR050109">
    <property type="entry name" value="HTH-type_TetR-like_transc_reg"/>
</dbReference>
<evidence type="ECO:0000259" key="5">
    <source>
        <dbReference type="PROSITE" id="PS50977"/>
    </source>
</evidence>
<dbReference type="Gene3D" id="1.10.357.10">
    <property type="entry name" value="Tetracycline Repressor, domain 2"/>
    <property type="match status" value="1"/>
</dbReference>
<accession>A0A6G9AD58</accession>
<evidence type="ECO:0000256" key="2">
    <source>
        <dbReference type="ARBA" id="ARBA00023125"/>
    </source>
</evidence>
<evidence type="ECO:0000256" key="1">
    <source>
        <dbReference type="ARBA" id="ARBA00023015"/>
    </source>
</evidence>
<dbReference type="GO" id="GO:0003700">
    <property type="term" value="F:DNA-binding transcription factor activity"/>
    <property type="evidence" value="ECO:0007669"/>
    <property type="project" value="TreeGrafter"/>
</dbReference>
<dbReference type="PROSITE" id="PS50977">
    <property type="entry name" value="HTH_TETR_2"/>
    <property type="match status" value="1"/>
</dbReference>
<dbReference type="PANTHER" id="PTHR30055:SF220">
    <property type="entry name" value="TETR-FAMILY REGULATORY PROTEIN"/>
    <property type="match status" value="1"/>
</dbReference>
<evidence type="ECO:0000313" key="7">
    <source>
        <dbReference type="Proteomes" id="UP000500895"/>
    </source>
</evidence>
<feature type="domain" description="HTH tetR-type" evidence="5">
    <location>
        <begin position="13"/>
        <end position="73"/>
    </location>
</feature>
<sequence length="205" mass="21991">MVKRVSRSTYHHGDLKSAVLLAAEKILERDGLQAVTLREVARTVGVSHTAPKNHFGDLTGLLTELAAVGYTKFAAALAEAVNSTSGNAGDRLRAMGSAYVVFARAHPKLFLLMFHSERLDMKRPSLLAAIDESRQSLRMAVISMAEDRPMKPLQVAAKATASWALVHGLAMLLLDGRLKNTMASLPGVDVEIFLEAVLDAASAGD</sequence>
<organism evidence="6 7">
    <name type="scientific">Bradyrhizobium symbiodeficiens</name>
    <dbReference type="NCBI Taxonomy" id="1404367"/>
    <lineage>
        <taxon>Bacteria</taxon>
        <taxon>Pseudomonadati</taxon>
        <taxon>Pseudomonadota</taxon>
        <taxon>Alphaproteobacteria</taxon>
        <taxon>Hyphomicrobiales</taxon>
        <taxon>Nitrobacteraceae</taxon>
        <taxon>Bradyrhizobium</taxon>
    </lineage>
</organism>
<dbReference type="RefSeq" id="WP_166469575.1">
    <property type="nucleotide sequence ID" value="NZ_CP050066.2"/>
</dbReference>
<dbReference type="InterPro" id="IPR025996">
    <property type="entry name" value="MT1864/Rv1816-like_C"/>
</dbReference>
<dbReference type="Pfam" id="PF13305">
    <property type="entry name" value="TetR_C_33"/>
    <property type="match status" value="1"/>
</dbReference>
<dbReference type="InterPro" id="IPR009057">
    <property type="entry name" value="Homeodomain-like_sf"/>
</dbReference>
<gene>
    <name evidence="6" type="ORF">HAV00_30045</name>
</gene>
<evidence type="ECO:0000256" key="4">
    <source>
        <dbReference type="PROSITE-ProRule" id="PRU00335"/>
    </source>
</evidence>
<evidence type="ECO:0000256" key="3">
    <source>
        <dbReference type="ARBA" id="ARBA00023163"/>
    </source>
</evidence>